<keyword evidence="1" id="KW-0175">Coiled coil</keyword>
<reference evidence="3 4" key="1">
    <citation type="submission" date="2017-06" db="EMBL/GenBank/DDBJ databases">
        <title>Aedes aegypti genome working group (AGWG) sequencing and assembly.</title>
        <authorList>
            <consortium name="Aedes aegypti Genome Working Group (AGWG)"/>
            <person name="Matthews B.J."/>
        </authorList>
    </citation>
    <scope>NUCLEOTIDE SEQUENCE [LARGE SCALE GENOMIC DNA]</scope>
    <source>
        <strain evidence="3 4">LVP_AGWG</strain>
    </source>
</reference>
<feature type="region of interest" description="Disordered" evidence="2">
    <location>
        <begin position="495"/>
        <end position="549"/>
    </location>
</feature>
<feature type="compositionally biased region" description="Low complexity" evidence="2">
    <location>
        <begin position="1"/>
        <end position="19"/>
    </location>
</feature>
<reference evidence="3" key="2">
    <citation type="submission" date="2020-05" db="UniProtKB">
        <authorList>
            <consortium name="EnsemblMetazoa"/>
        </authorList>
    </citation>
    <scope>IDENTIFICATION</scope>
    <source>
        <strain evidence="3">LVP_AGWG</strain>
    </source>
</reference>
<dbReference type="AlphaFoldDB" id="A0A6I8U9S7"/>
<feature type="region of interest" description="Disordered" evidence="2">
    <location>
        <begin position="1"/>
        <end position="50"/>
    </location>
</feature>
<name>A0A6I8U9S7_AEDAE</name>
<keyword evidence="4" id="KW-1185">Reference proteome</keyword>
<accession>A0A6I8U9S7</accession>
<evidence type="ECO:0000313" key="3">
    <source>
        <dbReference type="EnsemblMetazoa" id="AAEL027221-PA"/>
    </source>
</evidence>
<evidence type="ECO:0000313" key="4">
    <source>
        <dbReference type="Proteomes" id="UP000008820"/>
    </source>
</evidence>
<evidence type="ECO:0000256" key="2">
    <source>
        <dbReference type="SAM" id="MobiDB-lite"/>
    </source>
</evidence>
<evidence type="ECO:0000256" key="1">
    <source>
        <dbReference type="SAM" id="Coils"/>
    </source>
</evidence>
<sequence length="549" mass="62251">MIKSRQPSTLSRTSSRQSSVNLLDRRASSTSANKPRPATSFISTRVSQSSNPNIAVDDKLQLSVHQLGKLPAYLRNRRPASAIGKLERSESSTSRKLDKPKEEPFRFSPVYAVAKDLLEGPGKVSAKPYKEPDANLDDSGIQLCGPPCEGQGSGDAALQEAVLLARDLDLKELVGKTRQLSDACDRKQERIVQLEAEVAAQGRAVQERDEDIQKMKSAMNKIKSLSNNRDTVAREGLSELEQRLDGLQKELTLKCNDLNRFKDKNSKLKQKLAEAKATVEERDNRIFELLEKDAARVEEIKAIKELREELKQQLSTLQNELSAKDSLIADLRSQDPVKIAQTELEAYRVEVASLQQEVEQLRFENRTLISVKKQDDVILQIRTKLLENIERNRDAFRAQCERMCHSCIEGDRENGCSGQTISRSLDVIFEALAENQWQRYEGDQIFSEADDEWNGNGLSDQLQNMTKVLAKENQEMLDSVRFKCGEEFLNQKREITVENSKSDDVDQINPEETREQHQGSNKHDNSEEQITSRTIYDNQISCDEPQNMR</sequence>
<proteinExistence type="predicted"/>
<organism evidence="3 4">
    <name type="scientific">Aedes aegypti</name>
    <name type="common">Yellowfever mosquito</name>
    <name type="synonym">Culex aegypti</name>
    <dbReference type="NCBI Taxonomy" id="7159"/>
    <lineage>
        <taxon>Eukaryota</taxon>
        <taxon>Metazoa</taxon>
        <taxon>Ecdysozoa</taxon>
        <taxon>Arthropoda</taxon>
        <taxon>Hexapoda</taxon>
        <taxon>Insecta</taxon>
        <taxon>Pterygota</taxon>
        <taxon>Neoptera</taxon>
        <taxon>Endopterygota</taxon>
        <taxon>Diptera</taxon>
        <taxon>Nematocera</taxon>
        <taxon>Culicoidea</taxon>
        <taxon>Culicidae</taxon>
        <taxon>Culicinae</taxon>
        <taxon>Aedini</taxon>
        <taxon>Aedes</taxon>
        <taxon>Stegomyia</taxon>
    </lineage>
</organism>
<protein>
    <submittedName>
        <fullName evidence="3">Uncharacterized protein</fullName>
    </submittedName>
</protein>
<dbReference type="Proteomes" id="UP000008820">
    <property type="component" value="Chromosome 2"/>
</dbReference>
<feature type="compositionally biased region" description="Basic and acidic residues" evidence="2">
    <location>
        <begin position="495"/>
        <end position="504"/>
    </location>
</feature>
<feature type="compositionally biased region" description="Basic and acidic residues" evidence="2">
    <location>
        <begin position="85"/>
        <end position="102"/>
    </location>
</feature>
<gene>
    <name evidence="3" type="primary">110675817</name>
</gene>
<feature type="coiled-coil region" evidence="1">
    <location>
        <begin position="177"/>
        <end position="364"/>
    </location>
</feature>
<feature type="compositionally biased region" description="Polar residues" evidence="2">
    <location>
        <begin position="40"/>
        <end position="50"/>
    </location>
</feature>
<dbReference type="Gene3D" id="1.10.287.1490">
    <property type="match status" value="1"/>
</dbReference>
<feature type="region of interest" description="Disordered" evidence="2">
    <location>
        <begin position="81"/>
        <end position="102"/>
    </location>
</feature>
<dbReference type="EnsemblMetazoa" id="AAEL027221-RA">
    <property type="protein sequence ID" value="AAEL027221-PA"/>
    <property type="gene ID" value="AAEL027221"/>
</dbReference>
<feature type="compositionally biased region" description="Polar residues" evidence="2">
    <location>
        <begin position="528"/>
        <end position="541"/>
    </location>
</feature>
<dbReference type="InParanoid" id="A0A6I8U9S7"/>
<dbReference type="OrthoDB" id="10469352at2759"/>
<feature type="compositionally biased region" description="Basic and acidic residues" evidence="2">
    <location>
        <begin position="511"/>
        <end position="526"/>
    </location>
</feature>